<keyword evidence="1" id="KW-0472">Membrane</keyword>
<proteinExistence type="predicted"/>
<gene>
    <name evidence="2" type="ORF">LCGC14_0415910</name>
</gene>
<keyword evidence="1" id="KW-1133">Transmembrane helix</keyword>
<dbReference type="AlphaFoldDB" id="A0A0F9SSH2"/>
<name>A0A0F9SSH2_9ZZZZ</name>
<keyword evidence="1" id="KW-0812">Transmembrane</keyword>
<evidence type="ECO:0000313" key="2">
    <source>
        <dbReference type="EMBL" id="KKN71945.1"/>
    </source>
</evidence>
<accession>A0A0F9SSH2</accession>
<sequence>MPIEIGNNLAFTICMIVVALAAISFFWGGGKP</sequence>
<protein>
    <submittedName>
        <fullName evidence="2">Uncharacterized protein</fullName>
    </submittedName>
</protein>
<comment type="caution">
    <text evidence="2">The sequence shown here is derived from an EMBL/GenBank/DDBJ whole genome shotgun (WGS) entry which is preliminary data.</text>
</comment>
<reference evidence="2" key="1">
    <citation type="journal article" date="2015" name="Nature">
        <title>Complex archaea that bridge the gap between prokaryotes and eukaryotes.</title>
        <authorList>
            <person name="Spang A."/>
            <person name="Saw J.H."/>
            <person name="Jorgensen S.L."/>
            <person name="Zaremba-Niedzwiedzka K."/>
            <person name="Martijn J."/>
            <person name="Lind A.E."/>
            <person name="van Eijk R."/>
            <person name="Schleper C."/>
            <person name="Guy L."/>
            <person name="Ettema T.J."/>
        </authorList>
    </citation>
    <scope>NUCLEOTIDE SEQUENCE</scope>
</reference>
<dbReference type="EMBL" id="LAZR01000373">
    <property type="protein sequence ID" value="KKN71945.1"/>
    <property type="molecule type" value="Genomic_DNA"/>
</dbReference>
<organism evidence="2">
    <name type="scientific">marine sediment metagenome</name>
    <dbReference type="NCBI Taxonomy" id="412755"/>
    <lineage>
        <taxon>unclassified sequences</taxon>
        <taxon>metagenomes</taxon>
        <taxon>ecological metagenomes</taxon>
    </lineage>
</organism>
<feature type="transmembrane region" description="Helical" evidence="1">
    <location>
        <begin position="9"/>
        <end position="27"/>
    </location>
</feature>
<evidence type="ECO:0000256" key="1">
    <source>
        <dbReference type="SAM" id="Phobius"/>
    </source>
</evidence>